<feature type="transmembrane region" description="Helical" evidence="2">
    <location>
        <begin position="302"/>
        <end position="323"/>
    </location>
</feature>
<feature type="region of interest" description="Disordered" evidence="1">
    <location>
        <begin position="273"/>
        <end position="292"/>
    </location>
</feature>
<gene>
    <name evidence="3" type="ORF">EHP00_1484</name>
</gene>
<reference evidence="3 4" key="1">
    <citation type="journal article" date="2017" name="Environ. Microbiol.">
        <title>Decay of the glycolytic pathway and adaptation to intranuclear parasitism within Enterocytozoonidae microsporidia.</title>
        <authorList>
            <person name="Wiredu Boakye D."/>
            <person name="Jaroenlak P."/>
            <person name="Prachumwat A."/>
            <person name="Williams T.A."/>
            <person name="Bateman K.S."/>
            <person name="Itsathitphaisarn O."/>
            <person name="Sritunyalucksana K."/>
            <person name="Paszkiewicz K.H."/>
            <person name="Moore K.A."/>
            <person name="Stentiford G.D."/>
            <person name="Williams B.A."/>
        </authorList>
    </citation>
    <scope>NUCLEOTIDE SEQUENCE [LARGE SCALE GENOMIC DNA]</scope>
    <source>
        <strain evidence="3 4">TH1</strain>
    </source>
</reference>
<evidence type="ECO:0000313" key="3">
    <source>
        <dbReference type="EMBL" id="OQS55640.1"/>
    </source>
</evidence>
<dbReference type="Proteomes" id="UP000192758">
    <property type="component" value="Unassembled WGS sequence"/>
</dbReference>
<keyword evidence="2" id="KW-0812">Transmembrane</keyword>
<protein>
    <submittedName>
        <fullName evidence="3">Uncharacterized protein</fullName>
    </submittedName>
</protein>
<dbReference type="VEuPathDB" id="MicrosporidiaDB:EHP00_1484"/>
<proteinExistence type="predicted"/>
<evidence type="ECO:0000256" key="1">
    <source>
        <dbReference type="SAM" id="MobiDB-lite"/>
    </source>
</evidence>
<organism evidence="3 4">
    <name type="scientific">Ecytonucleospora hepatopenaei</name>
    <dbReference type="NCBI Taxonomy" id="646526"/>
    <lineage>
        <taxon>Eukaryota</taxon>
        <taxon>Fungi</taxon>
        <taxon>Fungi incertae sedis</taxon>
        <taxon>Microsporidia</taxon>
        <taxon>Enterocytozoonidae</taxon>
        <taxon>Ecytonucleospora</taxon>
    </lineage>
</organism>
<keyword evidence="4" id="KW-1185">Reference proteome</keyword>
<evidence type="ECO:0000256" key="2">
    <source>
        <dbReference type="SAM" id="Phobius"/>
    </source>
</evidence>
<keyword evidence="2" id="KW-0472">Membrane</keyword>
<dbReference type="AlphaFoldDB" id="A0A1W0E8S2"/>
<sequence length="339" mass="38921">MFILNTLNLFSKVKTANDVVNNKETISLPKNTKINVNMSYNHVSNRLWPKALLGYCFELYDTNDKLMNVFTTNCNGSFIVGKDQIIIKDDKHYKLTEDLKVNIETANLQLNDKSNPWKFARILFNEIKLNAPISNSKFLHQLELLFFDTADNKVKINKNHITFDKDDMTKFEVVRFDPNSKAATIFKIDLDKTSIEYENEFNMMPKNYYVINYDMIQKINTDEEIHKINKHEETITLTLTDDRTVAIAGNAATMELQPSPDTQLKTDAAESTMLKDTEKQDGLQTKESTSTEKKKMGTGMKVFVGICVVLLLFGALAIGFVLYKKRQTKKHQEIYSPVP</sequence>
<dbReference type="EMBL" id="MNPJ01000005">
    <property type="protein sequence ID" value="OQS55640.1"/>
    <property type="molecule type" value="Genomic_DNA"/>
</dbReference>
<keyword evidence="2" id="KW-1133">Transmembrane helix</keyword>
<accession>A0A1W0E8S2</accession>
<comment type="caution">
    <text evidence="3">The sequence shown here is derived from an EMBL/GenBank/DDBJ whole genome shotgun (WGS) entry which is preliminary data.</text>
</comment>
<evidence type="ECO:0000313" key="4">
    <source>
        <dbReference type="Proteomes" id="UP000192758"/>
    </source>
</evidence>
<name>A0A1W0E8S2_9MICR</name>